<evidence type="ECO:0000256" key="6">
    <source>
        <dbReference type="RuleBase" id="RU003355"/>
    </source>
</evidence>
<dbReference type="Pfam" id="PF00082">
    <property type="entry name" value="Peptidase_S8"/>
    <property type="match status" value="1"/>
</dbReference>
<evidence type="ECO:0008006" key="13">
    <source>
        <dbReference type="Google" id="ProtNLM"/>
    </source>
</evidence>
<gene>
    <name evidence="11" type="ORF">A2675_02550</name>
</gene>
<dbReference type="InterPro" id="IPR002477">
    <property type="entry name" value="Peptidoglycan-bd-like"/>
</dbReference>
<dbReference type="InterPro" id="IPR050131">
    <property type="entry name" value="Peptidase_S8_subtilisin-like"/>
</dbReference>
<comment type="caution">
    <text evidence="11">The sequence shown here is derived from an EMBL/GenBank/DDBJ whole genome shotgun (WGS) entry which is preliminary data.</text>
</comment>
<evidence type="ECO:0000259" key="9">
    <source>
        <dbReference type="Pfam" id="PF01471"/>
    </source>
</evidence>
<dbReference type="Pfam" id="PF22148">
    <property type="entry name" value="Fervidolysin_NPro-like"/>
    <property type="match status" value="1"/>
</dbReference>
<dbReference type="Gene3D" id="1.10.101.10">
    <property type="entry name" value="PGBD-like superfamily/PGBD"/>
    <property type="match status" value="1"/>
</dbReference>
<sequence>MKHFFKRFSIIAALVLVVAVGASIPRPAQAVVSTGDVQTIISQVQSILASLAGILENIKSGSFAAAVLPTLPDTAQAPDGPFRFTSTLQRGVSGNDVRELQSMLLDIRGIYAADVTGYFGPITEAGVKEFQKAYGLTVTGIVDSSTRARLNDLEALPGRIIVKVRGGASKNAVDGLAKTYGASVKADLSQISSYVLEIPRDTRDAAIAGLSRHSLVARAEVDQLALPVAVPNDTNYASEWHLSKIGTPTAWDSAKGDGVTVAILDSGIDSTHPDFSGKLVTGWNLVDNNSDTSDVYGHGTKVAGVVGATTNNATGVASIGWNTKIMPVRVALTSGSAYISTIASGITYAADHGAQIANASFATLSSSATIQSAANYMKTKGGLVTVAAGNYGTLDSTPDTTSVISVSATNSSDVIASWSSYGPYIDVAAPGDSVWSTTNGGGYAAVSGTSFSSPAVAAVLALIKSANTALTNTQVESILKSTAVDLGATGYDQYYGNGRVNASAAVSAARAAVVPVPDTTAPIATVTAPTAGTTVSGSVAVNVTASDTVGVSRVELYANGSLVGTDTATPYAFTWDSTLAANGASESFIAYAYDAAGNKGTSPSVSVTVNNPVAADTTAPSVTISTP</sequence>
<dbReference type="InterPro" id="IPR000209">
    <property type="entry name" value="Peptidase_S8/S53_dom"/>
</dbReference>
<feature type="domain" description="Fervidolysin-like N-terminal prodomain" evidence="10">
    <location>
        <begin position="151"/>
        <end position="221"/>
    </location>
</feature>
<dbReference type="InterPro" id="IPR036366">
    <property type="entry name" value="PGBDSf"/>
</dbReference>
<evidence type="ECO:0000313" key="12">
    <source>
        <dbReference type="Proteomes" id="UP000176997"/>
    </source>
</evidence>
<accession>A0A1G2S4U8</accession>
<dbReference type="InterPro" id="IPR022398">
    <property type="entry name" value="Peptidase_S8_His-AS"/>
</dbReference>
<dbReference type="PANTHER" id="PTHR43806">
    <property type="entry name" value="PEPTIDASE S8"/>
    <property type="match status" value="1"/>
</dbReference>
<feature type="active site" description="Charge relay system" evidence="5">
    <location>
        <position position="265"/>
    </location>
</feature>
<dbReference type="PROSITE" id="PS51892">
    <property type="entry name" value="SUBTILASE"/>
    <property type="match status" value="1"/>
</dbReference>
<evidence type="ECO:0000256" key="7">
    <source>
        <dbReference type="SAM" id="SignalP"/>
    </source>
</evidence>
<dbReference type="InterPro" id="IPR036852">
    <property type="entry name" value="Peptidase_S8/S53_dom_sf"/>
</dbReference>
<feature type="domain" description="Peptidoglycan binding-like" evidence="9">
    <location>
        <begin position="93"/>
        <end position="150"/>
    </location>
</feature>
<dbReference type="InterPro" id="IPR054399">
    <property type="entry name" value="Fervidolysin-like_N_prodom"/>
</dbReference>
<feature type="active site" description="Charge relay system" evidence="5">
    <location>
        <position position="298"/>
    </location>
</feature>
<dbReference type="Pfam" id="PF17957">
    <property type="entry name" value="Big_7"/>
    <property type="match status" value="1"/>
</dbReference>
<dbReference type="PROSITE" id="PS00137">
    <property type="entry name" value="SUBTILASE_HIS"/>
    <property type="match status" value="1"/>
</dbReference>
<feature type="signal peptide" evidence="7">
    <location>
        <begin position="1"/>
        <end position="30"/>
    </location>
</feature>
<evidence type="ECO:0000256" key="2">
    <source>
        <dbReference type="ARBA" id="ARBA00022670"/>
    </source>
</evidence>
<dbReference type="PROSITE" id="PS00136">
    <property type="entry name" value="SUBTILASE_ASP"/>
    <property type="match status" value="1"/>
</dbReference>
<feature type="domain" description="Peptidase S8/S53" evidence="8">
    <location>
        <begin position="256"/>
        <end position="498"/>
    </location>
</feature>
<dbReference type="InterPro" id="IPR036365">
    <property type="entry name" value="PGBD-like_sf"/>
</dbReference>
<proteinExistence type="inferred from homology"/>
<feature type="chain" id="PRO_5009584343" description="Peptidase S8/S53 domain-containing protein" evidence="7">
    <location>
        <begin position="31"/>
        <end position="627"/>
    </location>
</feature>
<dbReference type="InterPro" id="IPR023827">
    <property type="entry name" value="Peptidase_S8_Asp-AS"/>
</dbReference>
<dbReference type="InterPro" id="IPR013783">
    <property type="entry name" value="Ig-like_fold"/>
</dbReference>
<dbReference type="PRINTS" id="PR00723">
    <property type="entry name" value="SUBTILISIN"/>
</dbReference>
<dbReference type="Gene3D" id="3.40.50.200">
    <property type="entry name" value="Peptidase S8/S53 domain"/>
    <property type="match status" value="1"/>
</dbReference>
<dbReference type="InterPro" id="IPR015500">
    <property type="entry name" value="Peptidase_S8_subtilisin-rel"/>
</dbReference>
<dbReference type="SUPFAM" id="SSF52743">
    <property type="entry name" value="Subtilisin-like"/>
    <property type="match status" value="1"/>
</dbReference>
<dbReference type="STRING" id="1802723.A2675_02550"/>
<dbReference type="Proteomes" id="UP000176997">
    <property type="component" value="Unassembled WGS sequence"/>
</dbReference>
<dbReference type="AlphaFoldDB" id="A0A1G2S4U8"/>
<evidence type="ECO:0000256" key="5">
    <source>
        <dbReference type="PROSITE-ProRule" id="PRU01240"/>
    </source>
</evidence>
<evidence type="ECO:0000256" key="1">
    <source>
        <dbReference type="ARBA" id="ARBA00011073"/>
    </source>
</evidence>
<evidence type="ECO:0000259" key="10">
    <source>
        <dbReference type="Pfam" id="PF22148"/>
    </source>
</evidence>
<name>A0A1G2S4U8_9BACT</name>
<evidence type="ECO:0000313" key="11">
    <source>
        <dbReference type="EMBL" id="OHA79592.1"/>
    </source>
</evidence>
<protein>
    <recommendedName>
        <fullName evidence="13">Peptidase S8/S53 domain-containing protein</fullName>
    </recommendedName>
</protein>
<dbReference type="Gene3D" id="2.60.40.10">
    <property type="entry name" value="Immunoglobulins"/>
    <property type="match status" value="1"/>
</dbReference>
<dbReference type="EMBL" id="MHUS01000045">
    <property type="protein sequence ID" value="OHA79592.1"/>
    <property type="molecule type" value="Genomic_DNA"/>
</dbReference>
<comment type="similarity">
    <text evidence="1 5 6">Belongs to the peptidase S8 family.</text>
</comment>
<dbReference type="InterPro" id="IPR023828">
    <property type="entry name" value="Peptidase_S8_Ser-AS"/>
</dbReference>
<dbReference type="Pfam" id="PF01471">
    <property type="entry name" value="PG_binding_1"/>
    <property type="match status" value="1"/>
</dbReference>
<dbReference type="PANTHER" id="PTHR43806:SF11">
    <property type="entry name" value="CEREVISIN-RELATED"/>
    <property type="match status" value="1"/>
</dbReference>
<keyword evidence="7" id="KW-0732">Signal</keyword>
<feature type="active site" description="Charge relay system" evidence="5">
    <location>
        <position position="450"/>
    </location>
</feature>
<evidence type="ECO:0000259" key="8">
    <source>
        <dbReference type="Pfam" id="PF00082"/>
    </source>
</evidence>
<keyword evidence="4 5" id="KW-0720">Serine protease</keyword>
<reference evidence="11 12" key="1">
    <citation type="journal article" date="2016" name="Nat. Commun.">
        <title>Thousands of microbial genomes shed light on interconnected biogeochemical processes in an aquifer system.</title>
        <authorList>
            <person name="Anantharaman K."/>
            <person name="Brown C.T."/>
            <person name="Hug L.A."/>
            <person name="Sharon I."/>
            <person name="Castelle C.J."/>
            <person name="Probst A.J."/>
            <person name="Thomas B.C."/>
            <person name="Singh A."/>
            <person name="Wilkins M.J."/>
            <person name="Karaoz U."/>
            <person name="Brodie E.L."/>
            <person name="Williams K.H."/>
            <person name="Hubbard S.S."/>
            <person name="Banfield J.F."/>
        </authorList>
    </citation>
    <scope>NUCLEOTIDE SEQUENCE [LARGE SCALE GENOMIC DNA]</scope>
</reference>
<keyword evidence="3 5" id="KW-0378">Hydrolase</keyword>
<dbReference type="GO" id="GO:0004252">
    <property type="term" value="F:serine-type endopeptidase activity"/>
    <property type="evidence" value="ECO:0007669"/>
    <property type="project" value="UniProtKB-UniRule"/>
</dbReference>
<dbReference type="SUPFAM" id="SSF47090">
    <property type="entry name" value="PGBD-like"/>
    <property type="match status" value="1"/>
</dbReference>
<keyword evidence="2 5" id="KW-0645">Protease</keyword>
<evidence type="ECO:0000256" key="4">
    <source>
        <dbReference type="ARBA" id="ARBA00022825"/>
    </source>
</evidence>
<evidence type="ECO:0000256" key="3">
    <source>
        <dbReference type="ARBA" id="ARBA00022801"/>
    </source>
</evidence>
<organism evidence="11 12">
    <name type="scientific">Candidatus Yonathbacteria bacterium RIFCSPHIGHO2_01_FULL_51_10</name>
    <dbReference type="NCBI Taxonomy" id="1802723"/>
    <lineage>
        <taxon>Bacteria</taxon>
        <taxon>Candidatus Yonathiibacteriota</taxon>
    </lineage>
</organism>
<dbReference type="GO" id="GO:0006508">
    <property type="term" value="P:proteolysis"/>
    <property type="evidence" value="ECO:0007669"/>
    <property type="project" value="UniProtKB-KW"/>
</dbReference>
<dbReference type="PROSITE" id="PS00138">
    <property type="entry name" value="SUBTILASE_SER"/>
    <property type="match status" value="1"/>
</dbReference>